<feature type="binding site" evidence="18">
    <location>
        <position position="132"/>
    </location>
    <ligand>
        <name>K(+)</name>
        <dbReference type="ChEBI" id="CHEBI:29103"/>
    </ligand>
</feature>
<comment type="catalytic activity">
    <reaction evidence="16 17 19">
        <text>(6S)-NADPHX + ADP = AMP + phosphate + NADPH + H(+)</text>
        <dbReference type="Rhea" id="RHEA:32235"/>
        <dbReference type="ChEBI" id="CHEBI:15378"/>
        <dbReference type="ChEBI" id="CHEBI:43474"/>
        <dbReference type="ChEBI" id="CHEBI:57783"/>
        <dbReference type="ChEBI" id="CHEBI:64076"/>
        <dbReference type="ChEBI" id="CHEBI:456215"/>
        <dbReference type="ChEBI" id="CHEBI:456216"/>
        <dbReference type="EC" id="4.2.1.136"/>
    </reaction>
</comment>
<keyword evidence="11 18" id="KW-0413">Isomerase</keyword>
<feature type="domain" description="YjeF N-terminal" evidence="21">
    <location>
        <begin position="17"/>
        <end position="222"/>
    </location>
</feature>
<comment type="function">
    <text evidence="17">Catalyzes the dehydration of the S-form of NAD(P)HX at the expense of ADP, which is converted to AMP. Together with NAD(P)HX epimerase, which catalyzes the epimerization of the S- and R-forms, the enzyme allows the repair of both epimers of NAD(P)HX, a damaged form of NAD(P)H that is a result of enzymatic or heat-dependent hydration.</text>
</comment>
<comment type="similarity">
    <text evidence="17">Belongs to the NnrD/CARKD family.</text>
</comment>
<dbReference type="PROSITE" id="PS51383">
    <property type="entry name" value="YJEF_C_3"/>
    <property type="match status" value="1"/>
</dbReference>
<dbReference type="InterPro" id="IPR000631">
    <property type="entry name" value="CARKD"/>
</dbReference>
<dbReference type="SUPFAM" id="SSF53613">
    <property type="entry name" value="Ribokinase-like"/>
    <property type="match status" value="1"/>
</dbReference>
<evidence type="ECO:0000256" key="3">
    <source>
        <dbReference type="ARBA" id="ARBA00006001"/>
    </source>
</evidence>
<comment type="catalytic activity">
    <reaction evidence="1 18 19">
        <text>(6R)-NADHX = (6S)-NADHX</text>
        <dbReference type="Rhea" id="RHEA:32215"/>
        <dbReference type="ChEBI" id="CHEBI:64074"/>
        <dbReference type="ChEBI" id="CHEBI:64075"/>
        <dbReference type="EC" id="5.1.99.6"/>
    </reaction>
</comment>
<gene>
    <name evidence="22" type="primary">yjeF</name>
    <name evidence="17" type="synonym">nnrD</name>
    <name evidence="18" type="synonym">nnrE</name>
    <name evidence="22" type="ORF">GCM10007894_12900</name>
</gene>
<protein>
    <recommendedName>
        <fullName evidence="19">Bifunctional NAD(P)H-hydrate repair enzyme</fullName>
    </recommendedName>
    <alternativeName>
        <fullName evidence="19">Nicotinamide nucleotide repair protein</fullName>
    </alternativeName>
    <domain>
        <recommendedName>
            <fullName evidence="19">ADP-dependent (S)-NAD(P)H-hydrate dehydratase</fullName>
            <ecNumber evidence="19">4.2.1.136</ecNumber>
        </recommendedName>
        <alternativeName>
            <fullName evidence="19">ADP-dependent NAD(P)HX dehydratase</fullName>
        </alternativeName>
    </domain>
    <domain>
        <recommendedName>
            <fullName evidence="19">NAD(P)H-hydrate epimerase</fullName>
            <ecNumber evidence="19">5.1.99.6</ecNumber>
        </recommendedName>
    </domain>
</protein>
<evidence type="ECO:0000256" key="1">
    <source>
        <dbReference type="ARBA" id="ARBA00000013"/>
    </source>
</evidence>
<feature type="binding site" evidence="18">
    <location>
        <position position="165"/>
    </location>
    <ligand>
        <name>(6S)-NADPHX</name>
        <dbReference type="ChEBI" id="CHEBI:64076"/>
    </ligand>
</feature>
<name>A0AA37WW68_9GAMM</name>
<comment type="caution">
    <text evidence="22">The sequence shown here is derived from an EMBL/GenBank/DDBJ whole genome shotgun (WGS) entry which is preliminary data.</text>
</comment>
<dbReference type="AlphaFoldDB" id="A0AA37WW68"/>
<evidence type="ECO:0000256" key="19">
    <source>
        <dbReference type="PIRNR" id="PIRNR017184"/>
    </source>
</evidence>
<dbReference type="GO" id="GO:0005524">
    <property type="term" value="F:ATP binding"/>
    <property type="evidence" value="ECO:0007669"/>
    <property type="project" value="UniProtKB-UniRule"/>
</dbReference>
<reference evidence="22 23" key="1">
    <citation type="journal article" date="2014" name="Int. J. Syst. Evol. Microbiol.">
        <title>Complete genome sequence of Corynebacterium casei LMG S-19264T (=DSM 44701T), isolated from a smear-ripened cheese.</title>
        <authorList>
            <consortium name="US DOE Joint Genome Institute (JGI-PGF)"/>
            <person name="Walter F."/>
            <person name="Albersmeier A."/>
            <person name="Kalinowski J."/>
            <person name="Ruckert C."/>
        </authorList>
    </citation>
    <scope>NUCLEOTIDE SEQUENCE [LARGE SCALE GENOMIC DNA]</scope>
    <source>
        <strain evidence="22 23">NBRC 112785</strain>
    </source>
</reference>
<feature type="binding site" evidence="18">
    <location>
        <begin position="64"/>
        <end position="68"/>
    </location>
    <ligand>
        <name>(6S)-NADPHX</name>
        <dbReference type="ChEBI" id="CHEBI:64076"/>
    </ligand>
</feature>
<comment type="similarity">
    <text evidence="3 19">In the N-terminal section; belongs to the NnrE/AIBP family.</text>
</comment>
<dbReference type="GO" id="GO:0046872">
    <property type="term" value="F:metal ion binding"/>
    <property type="evidence" value="ECO:0007669"/>
    <property type="project" value="UniProtKB-UniRule"/>
</dbReference>
<keyword evidence="10 17" id="KW-0520">NAD</keyword>
<dbReference type="Proteomes" id="UP001157439">
    <property type="component" value="Unassembled WGS sequence"/>
</dbReference>
<dbReference type="NCBIfam" id="TIGR00197">
    <property type="entry name" value="yjeF_nterm"/>
    <property type="match status" value="1"/>
</dbReference>
<dbReference type="Pfam" id="PF03853">
    <property type="entry name" value="YjeF_N"/>
    <property type="match status" value="1"/>
</dbReference>
<dbReference type="PANTHER" id="PTHR12592">
    <property type="entry name" value="ATP-DEPENDENT (S)-NAD(P)H-HYDRATE DEHYDRATASE FAMILY MEMBER"/>
    <property type="match status" value="1"/>
</dbReference>
<keyword evidence="12 17" id="KW-0456">Lyase</keyword>
<dbReference type="InterPro" id="IPR004443">
    <property type="entry name" value="YjeF_N_dom"/>
</dbReference>
<evidence type="ECO:0000256" key="9">
    <source>
        <dbReference type="ARBA" id="ARBA00022958"/>
    </source>
</evidence>
<keyword evidence="5 18" id="KW-0479">Metal-binding</keyword>
<evidence type="ECO:0000313" key="22">
    <source>
        <dbReference type="EMBL" id="GLS83313.1"/>
    </source>
</evidence>
<comment type="similarity">
    <text evidence="4 19">In the C-terminal section; belongs to the NnrD/CARKD family.</text>
</comment>
<evidence type="ECO:0000256" key="12">
    <source>
        <dbReference type="ARBA" id="ARBA00023239"/>
    </source>
</evidence>
<dbReference type="RefSeq" id="WP_095499850.1">
    <property type="nucleotide sequence ID" value="NZ_BSPO01000002.1"/>
</dbReference>
<comment type="cofactor">
    <cofactor evidence="17">
        <name>Mg(2+)</name>
        <dbReference type="ChEBI" id="CHEBI:18420"/>
    </cofactor>
</comment>
<dbReference type="PANTHER" id="PTHR12592:SF0">
    <property type="entry name" value="ATP-DEPENDENT (S)-NAD(P)H-HYDRATE DEHYDRATASE"/>
    <property type="match status" value="1"/>
</dbReference>
<evidence type="ECO:0000256" key="15">
    <source>
        <dbReference type="ARBA" id="ARBA00048238"/>
    </source>
</evidence>
<comment type="subunit">
    <text evidence="17">Homotetramer.</text>
</comment>
<organism evidence="22 23">
    <name type="scientific">Paraferrimonas haliotis</name>
    <dbReference type="NCBI Taxonomy" id="2013866"/>
    <lineage>
        <taxon>Bacteria</taxon>
        <taxon>Pseudomonadati</taxon>
        <taxon>Pseudomonadota</taxon>
        <taxon>Gammaproteobacteria</taxon>
        <taxon>Alteromonadales</taxon>
        <taxon>Ferrimonadaceae</taxon>
        <taxon>Paraferrimonas</taxon>
    </lineage>
</organism>
<evidence type="ECO:0000256" key="10">
    <source>
        <dbReference type="ARBA" id="ARBA00023027"/>
    </source>
</evidence>
<dbReference type="HAMAP" id="MF_01965">
    <property type="entry name" value="NADHX_dehydratase"/>
    <property type="match status" value="1"/>
</dbReference>
<evidence type="ECO:0000256" key="6">
    <source>
        <dbReference type="ARBA" id="ARBA00022741"/>
    </source>
</evidence>
<dbReference type="Gene3D" id="3.40.1190.20">
    <property type="match status" value="1"/>
</dbReference>
<feature type="binding site" evidence="17">
    <location>
        <begin position="412"/>
        <end position="416"/>
    </location>
    <ligand>
        <name>AMP</name>
        <dbReference type="ChEBI" id="CHEBI:456215"/>
    </ligand>
</feature>
<feature type="binding site" evidence="17">
    <location>
        <position position="329"/>
    </location>
    <ligand>
        <name>(6S)-NADPHX</name>
        <dbReference type="ChEBI" id="CHEBI:64076"/>
    </ligand>
</feature>
<dbReference type="InterPro" id="IPR030677">
    <property type="entry name" value="Nnr"/>
</dbReference>
<dbReference type="GO" id="GO:0052855">
    <property type="term" value="F:ADP-dependent NAD(P)H-hydrate dehydratase activity"/>
    <property type="evidence" value="ECO:0007669"/>
    <property type="project" value="UniProtKB-UniRule"/>
</dbReference>
<evidence type="ECO:0000256" key="8">
    <source>
        <dbReference type="ARBA" id="ARBA00022857"/>
    </source>
</evidence>
<feature type="binding site" evidence="17">
    <location>
        <position position="375"/>
    </location>
    <ligand>
        <name>(6S)-NADPHX</name>
        <dbReference type="ChEBI" id="CHEBI:64076"/>
    </ligand>
</feature>
<comment type="caution">
    <text evidence="17">Lacks conserved residue(s) required for the propagation of feature annotation.</text>
</comment>
<keyword evidence="23" id="KW-1185">Reference proteome</keyword>
<dbReference type="InterPro" id="IPR029056">
    <property type="entry name" value="Ribokinase-like"/>
</dbReference>
<evidence type="ECO:0000313" key="23">
    <source>
        <dbReference type="Proteomes" id="UP001157439"/>
    </source>
</evidence>
<feature type="binding site" evidence="17">
    <location>
        <position position="440"/>
    </location>
    <ligand>
        <name>AMP</name>
        <dbReference type="ChEBI" id="CHEBI:456215"/>
    </ligand>
</feature>
<feature type="domain" description="YjeF C-terminal" evidence="20">
    <location>
        <begin position="232"/>
        <end position="498"/>
    </location>
</feature>
<feature type="binding site" evidence="18">
    <location>
        <position position="65"/>
    </location>
    <ligand>
        <name>K(+)</name>
        <dbReference type="ChEBI" id="CHEBI:29103"/>
    </ligand>
</feature>
<evidence type="ECO:0000256" key="7">
    <source>
        <dbReference type="ARBA" id="ARBA00022840"/>
    </source>
</evidence>
<dbReference type="CDD" id="cd01171">
    <property type="entry name" value="YXKO-related"/>
    <property type="match status" value="1"/>
</dbReference>
<evidence type="ECO:0000256" key="2">
    <source>
        <dbReference type="ARBA" id="ARBA00000909"/>
    </source>
</evidence>
<sequence length="498" mass="53120">MPLSQLQHNYFYRAEHIRVTEEGVIDSGLISGYRLMQQAAQAVFDVIESRYPQGKICIVCGPGNNGGDGYELAHLCHQAGRAVQVLQWAPHKAVSGDAHVARSNLKATGVAIQPIEHEAQLPIAEDCQLIVDAILGNRCRSEANAALSALFRSINQHSADVVSVDIPSGLHADTGVAINGAVNANITVTFGAYKLGLLTGQARLYRGQLLLADLGIGDQFERYSQHLGQRCDARDIATFIKPRQATAHKGQHGKLTVIGGDLGMPGSVKLAAEAALRAGTGLVTVVSHEQHQAAILQNRPELMFCRCELVDMEVYSRLGWANVLLLGPGLGQQEWGYNLFKACILSEKPLVLDADGLNMLAIEPSRNDNWILTPHSAEAARLLQCNVTEIENNRLQAVQALQQKFGGVVLLKGPGTLIYDGQQLVVADVGNPGLAVAGSGDLLSGIIAAIWAQGLSAFDSTVAAALIHGSAADVAAEKGQRGMLPSDLLPYIRTMVNP</sequence>
<dbReference type="InterPro" id="IPR036652">
    <property type="entry name" value="YjeF_N_dom_sf"/>
</dbReference>
<dbReference type="NCBIfam" id="TIGR00196">
    <property type="entry name" value="yjeF_cterm"/>
    <property type="match status" value="1"/>
</dbReference>
<dbReference type="HAMAP" id="MF_01966">
    <property type="entry name" value="NADHX_epimerase"/>
    <property type="match status" value="1"/>
</dbReference>
<dbReference type="GO" id="GO:0110051">
    <property type="term" value="P:metabolite repair"/>
    <property type="evidence" value="ECO:0007669"/>
    <property type="project" value="TreeGrafter"/>
</dbReference>
<evidence type="ECO:0000256" key="14">
    <source>
        <dbReference type="ARBA" id="ARBA00025153"/>
    </source>
</evidence>
<dbReference type="EMBL" id="BSPO01000002">
    <property type="protein sequence ID" value="GLS83313.1"/>
    <property type="molecule type" value="Genomic_DNA"/>
</dbReference>
<keyword evidence="7 17" id="KW-0067">ATP-binding</keyword>
<comment type="catalytic activity">
    <reaction evidence="15 17 19">
        <text>(6S)-NADHX + ADP = AMP + phosphate + NADH + H(+)</text>
        <dbReference type="Rhea" id="RHEA:32223"/>
        <dbReference type="ChEBI" id="CHEBI:15378"/>
        <dbReference type="ChEBI" id="CHEBI:43474"/>
        <dbReference type="ChEBI" id="CHEBI:57945"/>
        <dbReference type="ChEBI" id="CHEBI:64074"/>
        <dbReference type="ChEBI" id="CHEBI:456215"/>
        <dbReference type="ChEBI" id="CHEBI:456216"/>
        <dbReference type="EC" id="4.2.1.136"/>
    </reaction>
</comment>
<comment type="function">
    <text evidence="14 19">Bifunctional enzyme that catalyzes the epimerization of the S- and R-forms of NAD(P)HX and the dehydration of the S-form of NAD(P)HX at the expense of ADP, which is converted to AMP. This allows the repair of both epimers of NAD(P)HX, a damaged form of NAD(P)H that is a result of enzymatic or heat-dependent hydration.</text>
</comment>
<evidence type="ECO:0000256" key="11">
    <source>
        <dbReference type="ARBA" id="ARBA00023235"/>
    </source>
</evidence>
<proteinExistence type="inferred from homology"/>
<feature type="binding site" evidence="18">
    <location>
        <position position="168"/>
    </location>
    <ligand>
        <name>K(+)</name>
        <dbReference type="ChEBI" id="CHEBI:29103"/>
    </ligand>
</feature>
<evidence type="ECO:0000256" key="5">
    <source>
        <dbReference type="ARBA" id="ARBA00022723"/>
    </source>
</evidence>
<dbReference type="PIRSF" id="PIRSF017184">
    <property type="entry name" value="Nnr"/>
    <property type="match status" value="1"/>
</dbReference>
<keyword evidence="8 17" id="KW-0521">NADP</keyword>
<dbReference type="Gene3D" id="3.40.50.10260">
    <property type="entry name" value="YjeF N-terminal domain"/>
    <property type="match status" value="1"/>
</dbReference>
<dbReference type="GO" id="GO:0046496">
    <property type="term" value="P:nicotinamide nucleotide metabolic process"/>
    <property type="evidence" value="ECO:0007669"/>
    <property type="project" value="UniProtKB-UniRule"/>
</dbReference>
<comment type="similarity">
    <text evidence="18">Belongs to the NnrE/AIBP family.</text>
</comment>
<dbReference type="GO" id="GO:0052856">
    <property type="term" value="F:NAD(P)HX epimerase activity"/>
    <property type="evidence" value="ECO:0007669"/>
    <property type="project" value="UniProtKB-UniRule"/>
</dbReference>
<evidence type="ECO:0000256" key="4">
    <source>
        <dbReference type="ARBA" id="ARBA00009524"/>
    </source>
</evidence>
<evidence type="ECO:0000259" key="21">
    <source>
        <dbReference type="PROSITE" id="PS51385"/>
    </source>
</evidence>
<keyword evidence="6 17" id="KW-0547">Nucleotide-binding</keyword>
<evidence type="ECO:0000256" key="17">
    <source>
        <dbReference type="HAMAP-Rule" id="MF_01965"/>
    </source>
</evidence>
<comment type="catalytic activity">
    <reaction evidence="2 18 19">
        <text>(6R)-NADPHX = (6S)-NADPHX</text>
        <dbReference type="Rhea" id="RHEA:32227"/>
        <dbReference type="ChEBI" id="CHEBI:64076"/>
        <dbReference type="ChEBI" id="CHEBI:64077"/>
        <dbReference type="EC" id="5.1.99.6"/>
    </reaction>
</comment>
<comment type="function">
    <text evidence="18">Catalyzes the epimerization of the S- and R-forms of NAD(P)HX, a damaged form of NAD(P)H that is a result of enzymatic or heat-dependent hydration. This is a prerequisite for the S-specific NAD(P)H-hydrate dehydratase to allow the repair of both epimers of NAD(P)HX.</text>
</comment>
<keyword evidence="13" id="KW-0511">Multifunctional enzyme</keyword>
<evidence type="ECO:0000259" key="20">
    <source>
        <dbReference type="PROSITE" id="PS51383"/>
    </source>
</evidence>
<dbReference type="EC" id="5.1.99.6" evidence="19"/>
<keyword evidence="9 18" id="KW-0630">Potassium</keyword>
<feature type="binding site" evidence="18">
    <location>
        <begin position="136"/>
        <end position="142"/>
    </location>
    <ligand>
        <name>(6S)-NADPHX</name>
        <dbReference type="ChEBI" id="CHEBI:64076"/>
    </ligand>
</feature>
<dbReference type="SUPFAM" id="SSF64153">
    <property type="entry name" value="YjeF N-terminal domain-like"/>
    <property type="match status" value="1"/>
</dbReference>
<feature type="binding site" evidence="17">
    <location>
        <position position="441"/>
    </location>
    <ligand>
        <name>(6S)-NADPHX</name>
        <dbReference type="ChEBI" id="CHEBI:64076"/>
    </ligand>
</feature>
<evidence type="ECO:0000256" key="16">
    <source>
        <dbReference type="ARBA" id="ARBA00049209"/>
    </source>
</evidence>
<dbReference type="FunFam" id="3.40.1190.20:FF:000017">
    <property type="entry name" value="Multifunctional fusion protein"/>
    <property type="match status" value="1"/>
</dbReference>
<dbReference type="Pfam" id="PF01256">
    <property type="entry name" value="Carb_kinase"/>
    <property type="match status" value="1"/>
</dbReference>
<evidence type="ECO:0000256" key="13">
    <source>
        <dbReference type="ARBA" id="ARBA00023268"/>
    </source>
</evidence>
<accession>A0AA37WW68</accession>
<dbReference type="PROSITE" id="PS51385">
    <property type="entry name" value="YJEF_N"/>
    <property type="match status" value="1"/>
</dbReference>
<evidence type="ECO:0000256" key="18">
    <source>
        <dbReference type="HAMAP-Rule" id="MF_01966"/>
    </source>
</evidence>
<comment type="cofactor">
    <cofactor evidence="18 19">
        <name>K(+)</name>
        <dbReference type="ChEBI" id="CHEBI:29103"/>
    </cofactor>
    <text evidence="18 19">Binds 1 potassium ion per subunit.</text>
</comment>
<dbReference type="EC" id="4.2.1.136" evidence="19"/>